<evidence type="ECO:0000313" key="4">
    <source>
        <dbReference type="Ensembl" id="ENSCABP00000018357.1"/>
    </source>
</evidence>
<evidence type="ECO:0000256" key="2">
    <source>
        <dbReference type="ARBA" id="ARBA00038334"/>
    </source>
</evidence>
<dbReference type="GO" id="GO:0004301">
    <property type="term" value="F:epoxide hydrolase activity"/>
    <property type="evidence" value="ECO:0007669"/>
    <property type="project" value="UniProtKB-ARBA"/>
</dbReference>
<proteinExistence type="inferred from homology"/>
<evidence type="ECO:0000313" key="5">
    <source>
        <dbReference type="Proteomes" id="UP000694404"/>
    </source>
</evidence>
<dbReference type="GeneTree" id="ENSGT00940000156233"/>
<dbReference type="AlphaFoldDB" id="A0A8C0H927"/>
<dbReference type="Gene3D" id="3.40.50.1820">
    <property type="entry name" value="alpha/beta hydrolase"/>
    <property type="match status" value="2"/>
</dbReference>
<keyword evidence="1" id="KW-0378">Hydrolase</keyword>
<accession>A0A8C0H927</accession>
<evidence type="ECO:0000256" key="1">
    <source>
        <dbReference type="ARBA" id="ARBA00022801"/>
    </source>
</evidence>
<dbReference type="Pfam" id="PF00561">
    <property type="entry name" value="Abhydrolase_1"/>
    <property type="match status" value="1"/>
</dbReference>
<name>A0A8C0H927_CHEAB</name>
<protein>
    <recommendedName>
        <fullName evidence="3">AB hydrolase-1 domain-containing protein</fullName>
    </recommendedName>
</protein>
<dbReference type="PRINTS" id="PR00412">
    <property type="entry name" value="EPOXHYDRLASE"/>
</dbReference>
<feature type="domain" description="AB hydrolase-1" evidence="3">
    <location>
        <begin position="100"/>
        <end position="164"/>
    </location>
</feature>
<dbReference type="Proteomes" id="UP000694404">
    <property type="component" value="Unplaced"/>
</dbReference>
<dbReference type="InterPro" id="IPR000639">
    <property type="entry name" value="Epox_hydrolase-like"/>
</dbReference>
<organism evidence="4 5">
    <name type="scientific">Chelonoidis abingdonii</name>
    <name type="common">Abingdon island giant tortoise</name>
    <name type="synonym">Testudo abingdonii</name>
    <dbReference type="NCBI Taxonomy" id="106734"/>
    <lineage>
        <taxon>Eukaryota</taxon>
        <taxon>Metazoa</taxon>
        <taxon>Chordata</taxon>
        <taxon>Craniata</taxon>
        <taxon>Vertebrata</taxon>
        <taxon>Euteleostomi</taxon>
        <taxon>Archelosauria</taxon>
        <taxon>Testudinata</taxon>
        <taxon>Testudines</taxon>
        <taxon>Cryptodira</taxon>
        <taxon>Durocryptodira</taxon>
        <taxon>Testudinoidea</taxon>
        <taxon>Testudinidae</taxon>
        <taxon>Chelonoidis</taxon>
    </lineage>
</organism>
<dbReference type="SUPFAM" id="SSF53474">
    <property type="entry name" value="alpha/beta-Hydrolases"/>
    <property type="match status" value="1"/>
</dbReference>
<reference evidence="4" key="1">
    <citation type="submission" date="2025-08" db="UniProtKB">
        <authorList>
            <consortium name="Ensembl"/>
        </authorList>
    </citation>
    <scope>IDENTIFICATION</scope>
</reference>
<dbReference type="InterPro" id="IPR029058">
    <property type="entry name" value="AB_hydrolase_fold"/>
</dbReference>
<dbReference type="PANTHER" id="PTHR43329">
    <property type="entry name" value="EPOXIDE HYDROLASE"/>
    <property type="match status" value="1"/>
</dbReference>
<sequence length="353" mass="40549">MALSLYHLLLVPTLLLLKLSKLLDWLAVRSASDLAGVAYCLWVPWFVMTQGLCRAFRWRVRETPPPCLTDASYGEHRYLQLKSSGLRLHYVTAGQEEAQLMLCLHGFPQNWFAWRYQLQEFKRQFRVVALDLWGYEGLDAPRGKQHYQMETLLEDVHDVIQVLGTKDQKGEEWLLDMCEWRPPPLHFSWGKLIIMNATHSSILKEYIAGHPCQLVHSSYIFIFQLQRLPELFLSLGDFQVRAGSNLNTHPCVLLTLCPPSLCCEGALCPVPLASGHLSLYPPPCSRSPMQYKDMLVIWGEKDVYLEAGMIPLLEQYARKCCRVGCIPEASHFISEDQPNKVNQLIWSFLQESD</sequence>
<dbReference type="Ensembl" id="ENSCABT00000020116.1">
    <property type="protein sequence ID" value="ENSCABP00000018357.1"/>
    <property type="gene ID" value="ENSCABG00000013592.1"/>
</dbReference>
<dbReference type="InterPro" id="IPR000073">
    <property type="entry name" value="AB_hydrolase_1"/>
</dbReference>
<reference evidence="4" key="2">
    <citation type="submission" date="2025-09" db="UniProtKB">
        <authorList>
            <consortium name="Ensembl"/>
        </authorList>
    </citation>
    <scope>IDENTIFICATION</scope>
</reference>
<comment type="similarity">
    <text evidence="2">Belongs to the AB hydrolase superfamily. Epoxide hydrolase family.</text>
</comment>
<keyword evidence="5" id="KW-1185">Reference proteome</keyword>
<evidence type="ECO:0000259" key="3">
    <source>
        <dbReference type="Pfam" id="PF00561"/>
    </source>
</evidence>